<keyword evidence="17" id="KW-1185">Reference proteome</keyword>
<proteinExistence type="inferred from homology"/>
<dbReference type="PANTHER" id="PTHR43030:SF1">
    <property type="entry name" value="PHOSPHOENOLPYRUVATE SYNTHASE"/>
    <property type="match status" value="1"/>
</dbReference>
<dbReference type="InterPro" id="IPR006319">
    <property type="entry name" value="PEP_synth"/>
</dbReference>
<dbReference type="EC" id="2.7.9.2" evidence="5"/>
<evidence type="ECO:0000256" key="9">
    <source>
        <dbReference type="ARBA" id="ARBA00022741"/>
    </source>
</evidence>
<dbReference type="InterPro" id="IPR013815">
    <property type="entry name" value="ATP_grasp_subdomain_1"/>
</dbReference>
<evidence type="ECO:0000256" key="6">
    <source>
        <dbReference type="ARBA" id="ARBA00021623"/>
    </source>
</evidence>
<dbReference type="Gene3D" id="3.30.1490.20">
    <property type="entry name" value="ATP-grasp fold, A domain"/>
    <property type="match status" value="1"/>
</dbReference>
<comment type="function">
    <text evidence="2">Catalyzes the phosphorylation of pyruvate to phosphoenolpyruvate.</text>
</comment>
<evidence type="ECO:0000313" key="16">
    <source>
        <dbReference type="EMBL" id="WSE34171.1"/>
    </source>
</evidence>
<evidence type="ECO:0000256" key="11">
    <source>
        <dbReference type="ARBA" id="ARBA00022840"/>
    </source>
</evidence>
<name>A0ABZ1IIE0_9PSEU</name>
<evidence type="ECO:0000256" key="2">
    <source>
        <dbReference type="ARBA" id="ARBA00002988"/>
    </source>
</evidence>
<keyword evidence="11" id="KW-0067">ATP-binding</keyword>
<evidence type="ECO:0000256" key="1">
    <source>
        <dbReference type="ARBA" id="ARBA00001946"/>
    </source>
</evidence>
<evidence type="ECO:0000256" key="10">
    <source>
        <dbReference type="ARBA" id="ARBA00022777"/>
    </source>
</evidence>
<dbReference type="EMBL" id="CP142149">
    <property type="protein sequence ID" value="WSE34171.1"/>
    <property type="molecule type" value="Genomic_DNA"/>
</dbReference>
<dbReference type="SUPFAM" id="SSF56059">
    <property type="entry name" value="Glutathione synthetase ATP-binding domain-like"/>
    <property type="match status" value="1"/>
</dbReference>
<accession>A0ABZ1IIE0</accession>
<evidence type="ECO:0000259" key="15">
    <source>
        <dbReference type="Pfam" id="PF01326"/>
    </source>
</evidence>
<gene>
    <name evidence="16" type="ORF">VSH64_19050</name>
</gene>
<dbReference type="RefSeq" id="WP_326836968.1">
    <property type="nucleotide sequence ID" value="NZ_CP142149.1"/>
</dbReference>
<evidence type="ECO:0000256" key="5">
    <source>
        <dbReference type="ARBA" id="ARBA00011996"/>
    </source>
</evidence>
<dbReference type="PANTHER" id="PTHR43030">
    <property type="entry name" value="PHOSPHOENOLPYRUVATE SYNTHASE"/>
    <property type="match status" value="1"/>
</dbReference>
<keyword evidence="8" id="KW-0479">Metal-binding</keyword>
<comment type="pathway">
    <text evidence="3">Carbohydrate biosynthesis; gluconeogenesis.</text>
</comment>
<keyword evidence="9" id="KW-0547">Nucleotide-binding</keyword>
<comment type="cofactor">
    <cofactor evidence="1">
        <name>Mg(2+)</name>
        <dbReference type="ChEBI" id="CHEBI:18420"/>
    </cofactor>
</comment>
<organism evidence="16 17">
    <name type="scientific">Amycolatopsis rhabdoformis</name>
    <dbReference type="NCBI Taxonomy" id="1448059"/>
    <lineage>
        <taxon>Bacteria</taxon>
        <taxon>Bacillati</taxon>
        <taxon>Actinomycetota</taxon>
        <taxon>Actinomycetes</taxon>
        <taxon>Pseudonocardiales</taxon>
        <taxon>Pseudonocardiaceae</taxon>
        <taxon>Amycolatopsis</taxon>
    </lineage>
</organism>
<evidence type="ECO:0000256" key="13">
    <source>
        <dbReference type="ARBA" id="ARBA00033470"/>
    </source>
</evidence>
<dbReference type="Pfam" id="PF01326">
    <property type="entry name" value="PPDK_N"/>
    <property type="match status" value="1"/>
</dbReference>
<comment type="catalytic activity">
    <reaction evidence="14">
        <text>pyruvate + ATP + H2O = phosphoenolpyruvate + AMP + phosphate + 2 H(+)</text>
        <dbReference type="Rhea" id="RHEA:11364"/>
        <dbReference type="ChEBI" id="CHEBI:15361"/>
        <dbReference type="ChEBI" id="CHEBI:15377"/>
        <dbReference type="ChEBI" id="CHEBI:15378"/>
        <dbReference type="ChEBI" id="CHEBI:30616"/>
        <dbReference type="ChEBI" id="CHEBI:43474"/>
        <dbReference type="ChEBI" id="CHEBI:58702"/>
        <dbReference type="ChEBI" id="CHEBI:456215"/>
        <dbReference type="EC" id="2.7.9.2"/>
    </reaction>
</comment>
<dbReference type="Gene3D" id="3.30.470.20">
    <property type="entry name" value="ATP-grasp fold, B domain"/>
    <property type="match status" value="1"/>
</dbReference>
<reference evidence="16 17" key="1">
    <citation type="journal article" date="2015" name="Int. J. Syst. Evol. Microbiol.">
        <title>Amycolatopsis rhabdoformis sp. nov., an actinomycete isolated from a tropical forest soil.</title>
        <authorList>
            <person name="Souza W.R."/>
            <person name="Silva R.E."/>
            <person name="Goodfellow M."/>
            <person name="Busarakam K."/>
            <person name="Figueiro F.S."/>
            <person name="Ferreira D."/>
            <person name="Rodrigues-Filho E."/>
            <person name="Moraes L.A.B."/>
            <person name="Zucchi T.D."/>
        </authorList>
    </citation>
    <scope>NUCLEOTIDE SEQUENCE [LARGE SCALE GENOMIC DNA]</scope>
    <source>
        <strain evidence="16 17">NCIMB 14900</strain>
    </source>
</reference>
<comment type="similarity">
    <text evidence="4">Belongs to the PEP-utilizing enzyme family.</text>
</comment>
<evidence type="ECO:0000256" key="4">
    <source>
        <dbReference type="ARBA" id="ARBA00007837"/>
    </source>
</evidence>
<keyword evidence="7" id="KW-0808">Transferase</keyword>
<keyword evidence="10" id="KW-0418">Kinase</keyword>
<evidence type="ECO:0000256" key="8">
    <source>
        <dbReference type="ARBA" id="ARBA00022723"/>
    </source>
</evidence>
<protein>
    <recommendedName>
        <fullName evidence="6">Phosphoenolpyruvate synthase</fullName>
        <ecNumber evidence="5">2.7.9.2</ecNumber>
    </recommendedName>
    <alternativeName>
        <fullName evidence="13">Pyruvate, water dikinase</fullName>
    </alternativeName>
</protein>
<evidence type="ECO:0000256" key="3">
    <source>
        <dbReference type="ARBA" id="ARBA00004742"/>
    </source>
</evidence>
<evidence type="ECO:0000256" key="14">
    <source>
        <dbReference type="ARBA" id="ARBA00047700"/>
    </source>
</evidence>
<keyword evidence="12" id="KW-0460">Magnesium</keyword>
<evidence type="ECO:0000313" key="17">
    <source>
        <dbReference type="Proteomes" id="UP001330812"/>
    </source>
</evidence>
<evidence type="ECO:0000256" key="7">
    <source>
        <dbReference type="ARBA" id="ARBA00022679"/>
    </source>
</evidence>
<evidence type="ECO:0000256" key="12">
    <source>
        <dbReference type="ARBA" id="ARBA00022842"/>
    </source>
</evidence>
<dbReference type="Proteomes" id="UP001330812">
    <property type="component" value="Chromosome"/>
</dbReference>
<feature type="domain" description="Pyruvate phosphate dikinase AMP/ATP-binding" evidence="15">
    <location>
        <begin position="20"/>
        <end position="336"/>
    </location>
</feature>
<dbReference type="InterPro" id="IPR002192">
    <property type="entry name" value="PPDK_AMP/ATP-bd"/>
</dbReference>
<sequence length="356" mass="38014">MSPASTLHLGTGDSAVTTAQAGGKGRSLDTLCRLGVRVPEAFVVTTDAYRAAVAGRLGTELDRRIRALHPEAGLDVLTEESAAIRELLYTETEQHHADAAIRSAYAQLAERIGQDEPPVAVRSSSAAEDSADRSFAGEHDSYLWVLGADEVAAAVRQCWASLFTARAISYRARDGVESTDDAMGVVVQRMVDATAAGVFMTLNPANGDRSKVVIESVWGLGEPLVSGTVTPDRFVVDKITREVLTRDVAAKATRATRDPATGRGIATVPVDEADQNLPSLQKEHIEQLLEIAHLIENHAKTPQDGEFVIDAEHVHVVQARPETVWSTKPPRQVSKPNQGAMAHVLAALTGGAQAKP</sequence>